<dbReference type="Proteomes" id="UP000007015">
    <property type="component" value="Chromosome 2"/>
</dbReference>
<dbReference type="OMA" id="LYHYGPA"/>
<keyword evidence="2" id="KW-0732">Signal</keyword>
<dbReference type="HOGENOM" id="CLU_024548_1_2_1"/>
<evidence type="ECO:0000256" key="2">
    <source>
        <dbReference type="SAM" id="SignalP"/>
    </source>
</evidence>
<evidence type="ECO:0000313" key="3">
    <source>
        <dbReference type="EMBL" id="EEC72624.1"/>
    </source>
</evidence>
<evidence type="ECO:0000256" key="1">
    <source>
        <dbReference type="SAM" id="Phobius"/>
    </source>
</evidence>
<feature type="transmembrane region" description="Helical" evidence="1">
    <location>
        <begin position="423"/>
        <end position="443"/>
    </location>
</feature>
<gene>
    <name evidence="3" type="ORF">OsI_06121</name>
</gene>
<feature type="signal peptide" evidence="2">
    <location>
        <begin position="1"/>
        <end position="21"/>
    </location>
</feature>
<sequence length="485" mass="50216">MASRAPPLLLLLIVLSLVVLAALLAAAAADASAVAGGGRSSPSTTTFVLAGERTRRKDPLDGLRLYSGGWNISDEHYWASVGFTAAPVFAAAAIWFVVFGVSLFLAGCCFCCCPGSRRRGGGSYSCTALVVSLVLLLAFTAAAAVGCGVLYDGQGRFDGSTAATVEYVAGKSGDAVASLRGFASSMEAAKAAGVGPVSLPASVKGSIDGVVRKMSSAADELAAHTASNAAKIRDALETIVVGDTCAAMGEWVQRPQARTALDDILPCVDPAAAADALARSKDVTHHLVTVLNGVIANVSNAAADGLPPPLYYNQSGPPVPLLCSPGERCAPGEVDLAAAPRAWRERVCRTTRAAAAAPEVCATVGRLTPAMYAQMVAAASACDALSRYGPVLADMADCAFVRRAFRVVGDEHCPGLGRHSAEVYRGLLAVAVAALASVVLWVAHSRERRRRRDAVELRAAASPYTVHHSHLEEGALLKSPRMMYR</sequence>
<dbReference type="Gramene" id="BGIOSGA007675-TA">
    <property type="protein sequence ID" value="BGIOSGA007675-PA"/>
    <property type="gene ID" value="BGIOSGA007675"/>
</dbReference>
<dbReference type="GO" id="GO:0005886">
    <property type="term" value="C:plasma membrane"/>
    <property type="evidence" value="ECO:0007669"/>
    <property type="project" value="TreeGrafter"/>
</dbReference>
<name>B8AIX7_ORYSI</name>
<organism evidence="3 4">
    <name type="scientific">Oryza sativa subsp. indica</name>
    <name type="common">Rice</name>
    <dbReference type="NCBI Taxonomy" id="39946"/>
    <lineage>
        <taxon>Eukaryota</taxon>
        <taxon>Viridiplantae</taxon>
        <taxon>Streptophyta</taxon>
        <taxon>Embryophyta</taxon>
        <taxon>Tracheophyta</taxon>
        <taxon>Spermatophyta</taxon>
        <taxon>Magnoliopsida</taxon>
        <taxon>Liliopsida</taxon>
        <taxon>Poales</taxon>
        <taxon>Poaceae</taxon>
        <taxon>BOP clade</taxon>
        <taxon>Oryzoideae</taxon>
        <taxon>Oryzeae</taxon>
        <taxon>Oryzinae</taxon>
        <taxon>Oryza</taxon>
        <taxon>Oryza sativa</taxon>
    </lineage>
</organism>
<dbReference type="EMBL" id="CM000127">
    <property type="protein sequence ID" value="EEC72624.1"/>
    <property type="molecule type" value="Genomic_DNA"/>
</dbReference>
<keyword evidence="1" id="KW-1133">Transmembrane helix</keyword>
<keyword evidence="1" id="KW-0472">Membrane</keyword>
<accession>B8AIX7</accession>
<proteinExistence type="predicted"/>
<dbReference type="AlphaFoldDB" id="B8AIX7"/>
<evidence type="ECO:0000313" key="4">
    <source>
        <dbReference type="Proteomes" id="UP000007015"/>
    </source>
</evidence>
<keyword evidence="1" id="KW-0812">Transmembrane</keyword>
<dbReference type="GO" id="GO:0009506">
    <property type="term" value="C:plasmodesma"/>
    <property type="evidence" value="ECO:0007669"/>
    <property type="project" value="TreeGrafter"/>
</dbReference>
<reference evidence="3 4" key="1">
    <citation type="journal article" date="2005" name="PLoS Biol.">
        <title>The genomes of Oryza sativa: a history of duplications.</title>
        <authorList>
            <person name="Yu J."/>
            <person name="Wang J."/>
            <person name="Lin W."/>
            <person name="Li S."/>
            <person name="Li H."/>
            <person name="Zhou J."/>
            <person name="Ni P."/>
            <person name="Dong W."/>
            <person name="Hu S."/>
            <person name="Zeng C."/>
            <person name="Zhang J."/>
            <person name="Zhang Y."/>
            <person name="Li R."/>
            <person name="Xu Z."/>
            <person name="Li S."/>
            <person name="Li X."/>
            <person name="Zheng H."/>
            <person name="Cong L."/>
            <person name="Lin L."/>
            <person name="Yin J."/>
            <person name="Geng J."/>
            <person name="Li G."/>
            <person name="Shi J."/>
            <person name="Liu J."/>
            <person name="Lv H."/>
            <person name="Li J."/>
            <person name="Wang J."/>
            <person name="Deng Y."/>
            <person name="Ran L."/>
            <person name="Shi X."/>
            <person name="Wang X."/>
            <person name="Wu Q."/>
            <person name="Li C."/>
            <person name="Ren X."/>
            <person name="Wang J."/>
            <person name="Wang X."/>
            <person name="Li D."/>
            <person name="Liu D."/>
            <person name="Zhang X."/>
            <person name="Ji Z."/>
            <person name="Zhao W."/>
            <person name="Sun Y."/>
            <person name="Zhang Z."/>
            <person name="Bao J."/>
            <person name="Han Y."/>
            <person name="Dong L."/>
            <person name="Ji J."/>
            <person name="Chen P."/>
            <person name="Wu S."/>
            <person name="Liu J."/>
            <person name="Xiao Y."/>
            <person name="Bu D."/>
            <person name="Tan J."/>
            <person name="Yang L."/>
            <person name="Ye C."/>
            <person name="Zhang J."/>
            <person name="Xu J."/>
            <person name="Zhou Y."/>
            <person name="Yu Y."/>
            <person name="Zhang B."/>
            <person name="Zhuang S."/>
            <person name="Wei H."/>
            <person name="Liu B."/>
            <person name="Lei M."/>
            <person name="Yu H."/>
            <person name="Li Y."/>
            <person name="Xu H."/>
            <person name="Wei S."/>
            <person name="He X."/>
            <person name="Fang L."/>
            <person name="Zhang Z."/>
            <person name="Zhang Y."/>
            <person name="Huang X."/>
            <person name="Su Z."/>
            <person name="Tong W."/>
            <person name="Li J."/>
            <person name="Tong Z."/>
            <person name="Li S."/>
            <person name="Ye J."/>
            <person name="Wang L."/>
            <person name="Fang L."/>
            <person name="Lei T."/>
            <person name="Chen C."/>
            <person name="Chen H."/>
            <person name="Xu Z."/>
            <person name="Li H."/>
            <person name="Huang H."/>
            <person name="Zhang F."/>
            <person name="Xu H."/>
            <person name="Li N."/>
            <person name="Zhao C."/>
            <person name="Li S."/>
            <person name="Dong L."/>
            <person name="Huang Y."/>
            <person name="Li L."/>
            <person name="Xi Y."/>
            <person name="Qi Q."/>
            <person name="Li W."/>
            <person name="Zhang B."/>
            <person name="Hu W."/>
            <person name="Zhang Y."/>
            <person name="Tian X."/>
            <person name="Jiao Y."/>
            <person name="Liang X."/>
            <person name="Jin J."/>
            <person name="Gao L."/>
            <person name="Zheng W."/>
            <person name="Hao B."/>
            <person name="Liu S."/>
            <person name="Wang W."/>
            <person name="Yuan L."/>
            <person name="Cao M."/>
            <person name="McDermott J."/>
            <person name="Samudrala R."/>
            <person name="Wang J."/>
            <person name="Wong G.K."/>
            <person name="Yang H."/>
        </authorList>
    </citation>
    <scope>NUCLEOTIDE SEQUENCE [LARGE SCALE GENOMIC DNA]</scope>
    <source>
        <strain evidence="4">cv. 93-11</strain>
    </source>
</reference>
<protein>
    <submittedName>
        <fullName evidence="3">Uncharacterized protein</fullName>
    </submittedName>
</protein>
<feature type="chain" id="PRO_5002867605" evidence="2">
    <location>
        <begin position="22"/>
        <end position="485"/>
    </location>
</feature>
<dbReference type="InterPro" id="IPR040283">
    <property type="entry name" value="DDB_G0292058-like"/>
</dbReference>
<feature type="transmembrane region" description="Helical" evidence="1">
    <location>
        <begin position="124"/>
        <end position="151"/>
    </location>
</feature>
<dbReference type="PANTHER" id="PTHR31414">
    <property type="entry name" value="TRANSMEMBRANE PROTEIN DDB_G0292058"/>
    <property type="match status" value="1"/>
</dbReference>
<feature type="transmembrane region" description="Helical" evidence="1">
    <location>
        <begin position="88"/>
        <end position="112"/>
    </location>
</feature>
<dbReference type="PANTHER" id="PTHR31414:SF15">
    <property type="entry name" value="PLASMA MEMBRANE FUSION PROTEIN"/>
    <property type="match status" value="1"/>
</dbReference>
<dbReference type="STRING" id="39946.B8AIX7"/>
<keyword evidence="4" id="KW-1185">Reference proteome</keyword>